<dbReference type="GO" id="GO:0005525">
    <property type="term" value="F:GTP binding"/>
    <property type="evidence" value="ECO:0007669"/>
    <property type="project" value="InterPro"/>
</dbReference>
<name>A0A0D6QYX0_ARACU</name>
<dbReference type="SMART" id="SM00175">
    <property type="entry name" value="RAB"/>
    <property type="match status" value="1"/>
</dbReference>
<dbReference type="PRINTS" id="PR00449">
    <property type="entry name" value="RASTRNSFRMNG"/>
</dbReference>
<dbReference type="InterPro" id="IPR005225">
    <property type="entry name" value="Small_GTP-bd"/>
</dbReference>
<organism evidence="2">
    <name type="scientific">Araucaria cunninghamii</name>
    <name type="common">Hoop pine</name>
    <name type="synonym">Moreton Bay pine</name>
    <dbReference type="NCBI Taxonomy" id="56994"/>
    <lineage>
        <taxon>Eukaryota</taxon>
        <taxon>Viridiplantae</taxon>
        <taxon>Streptophyta</taxon>
        <taxon>Embryophyta</taxon>
        <taxon>Tracheophyta</taxon>
        <taxon>Spermatophyta</taxon>
        <taxon>Pinopsida</taxon>
        <taxon>Pinidae</taxon>
        <taxon>Conifers II</taxon>
        <taxon>Araucariales</taxon>
        <taxon>Araucariaceae</taxon>
        <taxon>Araucaria</taxon>
    </lineage>
</organism>
<dbReference type="SUPFAM" id="SSF52540">
    <property type="entry name" value="P-loop containing nucleoside triphosphate hydrolases"/>
    <property type="match status" value="1"/>
</dbReference>
<dbReference type="EMBL" id="GCKF01042127">
    <property type="protein sequence ID" value="JAG94890.1"/>
    <property type="molecule type" value="Transcribed_RNA"/>
</dbReference>
<evidence type="ECO:0000256" key="1">
    <source>
        <dbReference type="ARBA" id="ARBA00022741"/>
    </source>
</evidence>
<dbReference type="InterPro" id="IPR001806">
    <property type="entry name" value="Small_GTPase"/>
</dbReference>
<dbReference type="NCBIfam" id="TIGR00231">
    <property type="entry name" value="small_GTP"/>
    <property type="match status" value="1"/>
</dbReference>
<accession>A0A0D6QYX0</accession>
<dbReference type="PANTHER" id="PTHR47978">
    <property type="match status" value="1"/>
</dbReference>
<dbReference type="SMART" id="SM00176">
    <property type="entry name" value="RAN"/>
    <property type="match status" value="1"/>
</dbReference>
<evidence type="ECO:0000313" key="2">
    <source>
        <dbReference type="EMBL" id="JAG94890.1"/>
    </source>
</evidence>
<sequence length="303" mass="33977">MMNFKLLDIKLKRLTRHGESSSVYALVIKRVIGCFGKRVWQRIMLGLSTCCMKSGSNRSYQRLTRSLSASVVPEVRDLEACETGFRAGDNFMIPATDFSVPPSGELTLSDLEADDTVILKITMLGDSETGKTSFMAKYVNSEGNGDYVQTTGVSCTDKVFRIRGVKIAFNIWDFGGHLQFTDVVPRACQDAAAILIMFDLTSRTTLNNVMDWYQQGRQINQTAIPVLIGTKFDQFIHLPRDIQLTIVKQARIYAHTMGAILFFSSVTHNINVHKIFKVITAKLFDLPFNIARNLNVGEPIIDF</sequence>
<dbReference type="SMART" id="SM00174">
    <property type="entry name" value="RHO"/>
    <property type="match status" value="1"/>
</dbReference>
<keyword evidence="1" id="KW-0547">Nucleotide-binding</keyword>
<dbReference type="GO" id="GO:0003924">
    <property type="term" value="F:GTPase activity"/>
    <property type="evidence" value="ECO:0007669"/>
    <property type="project" value="InterPro"/>
</dbReference>
<reference evidence="2" key="1">
    <citation type="submission" date="2015-03" db="EMBL/GenBank/DDBJ databases">
        <title>A transcriptome of Araucaria cunninghamii, an australian fine timber species.</title>
        <authorList>
            <person name="Jing Yi C.J.Y."/>
            <person name="Yin San L.Y.S."/>
            <person name="Abdul Karim S.S."/>
            <person name="Wan Azmi N.N."/>
            <person name="Hercus R.R."/>
            <person name="Croft L.L."/>
        </authorList>
    </citation>
    <scope>NUCLEOTIDE SEQUENCE</scope>
    <source>
        <strain evidence="2">MI0301</strain>
        <tissue evidence="2">Leaf</tissue>
    </source>
</reference>
<evidence type="ECO:0008006" key="3">
    <source>
        <dbReference type="Google" id="ProtNLM"/>
    </source>
</evidence>
<dbReference type="Gene3D" id="3.40.50.300">
    <property type="entry name" value="P-loop containing nucleotide triphosphate hydrolases"/>
    <property type="match status" value="1"/>
</dbReference>
<dbReference type="InterPro" id="IPR027417">
    <property type="entry name" value="P-loop_NTPase"/>
</dbReference>
<dbReference type="Pfam" id="PF00071">
    <property type="entry name" value="Ras"/>
    <property type="match status" value="1"/>
</dbReference>
<dbReference type="AlphaFoldDB" id="A0A0D6QYX0"/>
<protein>
    <recommendedName>
        <fullName evidence="3">Septum-promoting GTP-binding protein 1</fullName>
    </recommendedName>
</protein>
<dbReference type="PROSITE" id="PS51419">
    <property type="entry name" value="RAB"/>
    <property type="match status" value="1"/>
</dbReference>
<proteinExistence type="predicted"/>